<name>A0A0C9V313_SPHS4</name>
<protein>
    <submittedName>
        <fullName evidence="2">Uncharacterized protein</fullName>
    </submittedName>
</protein>
<dbReference type="AlphaFoldDB" id="A0A0C9V313"/>
<evidence type="ECO:0000313" key="3">
    <source>
        <dbReference type="Proteomes" id="UP000054279"/>
    </source>
</evidence>
<keyword evidence="1" id="KW-1133">Transmembrane helix</keyword>
<feature type="transmembrane region" description="Helical" evidence="1">
    <location>
        <begin position="34"/>
        <end position="52"/>
    </location>
</feature>
<dbReference type="OrthoDB" id="2677454at2759"/>
<keyword evidence="1" id="KW-0812">Transmembrane</keyword>
<gene>
    <name evidence="2" type="ORF">M422DRAFT_266388</name>
</gene>
<evidence type="ECO:0000256" key="1">
    <source>
        <dbReference type="SAM" id="Phobius"/>
    </source>
</evidence>
<dbReference type="EMBL" id="KN837235">
    <property type="protein sequence ID" value="KIJ31890.1"/>
    <property type="molecule type" value="Genomic_DNA"/>
</dbReference>
<organism evidence="2 3">
    <name type="scientific">Sphaerobolus stellatus (strain SS14)</name>
    <dbReference type="NCBI Taxonomy" id="990650"/>
    <lineage>
        <taxon>Eukaryota</taxon>
        <taxon>Fungi</taxon>
        <taxon>Dikarya</taxon>
        <taxon>Basidiomycota</taxon>
        <taxon>Agaricomycotina</taxon>
        <taxon>Agaricomycetes</taxon>
        <taxon>Phallomycetidae</taxon>
        <taxon>Geastrales</taxon>
        <taxon>Sphaerobolaceae</taxon>
        <taxon>Sphaerobolus</taxon>
    </lineage>
</organism>
<reference evidence="2 3" key="1">
    <citation type="submission" date="2014-06" db="EMBL/GenBank/DDBJ databases">
        <title>Evolutionary Origins and Diversification of the Mycorrhizal Mutualists.</title>
        <authorList>
            <consortium name="DOE Joint Genome Institute"/>
            <consortium name="Mycorrhizal Genomics Consortium"/>
            <person name="Kohler A."/>
            <person name="Kuo A."/>
            <person name="Nagy L.G."/>
            <person name="Floudas D."/>
            <person name="Copeland A."/>
            <person name="Barry K.W."/>
            <person name="Cichocki N."/>
            <person name="Veneault-Fourrey C."/>
            <person name="LaButti K."/>
            <person name="Lindquist E.A."/>
            <person name="Lipzen A."/>
            <person name="Lundell T."/>
            <person name="Morin E."/>
            <person name="Murat C."/>
            <person name="Riley R."/>
            <person name="Ohm R."/>
            <person name="Sun H."/>
            <person name="Tunlid A."/>
            <person name="Henrissat B."/>
            <person name="Grigoriev I.V."/>
            <person name="Hibbett D.S."/>
            <person name="Martin F."/>
        </authorList>
    </citation>
    <scope>NUCLEOTIDE SEQUENCE [LARGE SCALE GENOMIC DNA]</scope>
    <source>
        <strain evidence="2 3">SS14</strain>
    </source>
</reference>
<dbReference type="HOGENOM" id="CLU_2414701_0_0_1"/>
<evidence type="ECO:0000313" key="2">
    <source>
        <dbReference type="EMBL" id="KIJ31890.1"/>
    </source>
</evidence>
<keyword evidence="1" id="KW-0472">Membrane</keyword>
<keyword evidence="3" id="KW-1185">Reference proteome</keyword>
<accession>A0A0C9V313</accession>
<dbReference type="Proteomes" id="UP000054279">
    <property type="component" value="Unassembled WGS sequence"/>
</dbReference>
<sequence>MDSGHQIVFAKGMWRGLITNFGNPVVLVSWSPELFVQVLFTGIVSLTAHAFLAHRIWKFSGKKWIFPLALYPLALAKCVSDLVYVSLEQVFP</sequence>
<proteinExistence type="predicted"/>